<dbReference type="Proteomes" id="UP000275925">
    <property type="component" value="Unassembled WGS sequence"/>
</dbReference>
<feature type="domain" description="4Fe-4S ferredoxin-type" evidence="7">
    <location>
        <begin position="139"/>
        <end position="168"/>
    </location>
</feature>
<organism evidence="8 9">
    <name type="scientific">Candidatus Termititenax persephonae</name>
    <dbReference type="NCBI Taxonomy" id="2218525"/>
    <lineage>
        <taxon>Bacteria</taxon>
        <taxon>Bacillati</taxon>
        <taxon>Candidatus Margulisiibacteriota</taxon>
        <taxon>Candidatus Termititenacia</taxon>
        <taxon>Candidatus Termititenacales</taxon>
        <taxon>Candidatus Termititenacaceae</taxon>
        <taxon>Candidatus Termititenax</taxon>
    </lineage>
</organism>
<keyword evidence="5" id="KW-0408">Iron</keyword>
<keyword evidence="3" id="KW-0479">Metal-binding</keyword>
<keyword evidence="4" id="KW-0249">Electron transport</keyword>
<reference evidence="8 9" key="1">
    <citation type="journal article" date="2019" name="ISME J.">
        <title>Genome analyses of uncultured TG2/ZB3 bacteria in 'Margulisbacteria' specifically attached to ectosymbiotic spirochetes of protists in the termite gut.</title>
        <authorList>
            <person name="Utami Y.D."/>
            <person name="Kuwahara H."/>
            <person name="Igai K."/>
            <person name="Murakami T."/>
            <person name="Sugaya K."/>
            <person name="Morikawa T."/>
            <person name="Nagura Y."/>
            <person name="Yuki M."/>
            <person name="Deevong P."/>
            <person name="Inoue T."/>
            <person name="Kihara K."/>
            <person name="Lo N."/>
            <person name="Yamada A."/>
            <person name="Ohkuma M."/>
            <person name="Hongoh Y."/>
        </authorList>
    </citation>
    <scope>NUCLEOTIDE SEQUENCE [LARGE SCALE GENOMIC DNA]</scope>
    <source>
        <strain evidence="8">NkOx7-02</strain>
    </source>
</reference>
<name>A0A388TGP9_9BACT</name>
<sequence>MRQIEIQKLKREILVYLIKAFYSADFAEQVRLIPYDMRPKGSAVPFRCCIHKERAVLRSRTLAGLGLAIEDDNERTELSIYAAQSLQRTKNAEHPLTVLGSACQGCAESFIHITDLCQNCVAKSCINSCKFGAITATRGRAVINNAQCKKCCLCIKACPYQAIVKTIVPCENACPTGAIAKDTNGLARIDTAKCIACGHCLVVCPFGAIHNKSQLIDVLKKIKTRQKVIALIAPALLGQMPCTAGQLHSALQKIGFAQVYEVAQGAETTARVEAKDLRQRLQKGLAFMTTSCCAAYNELARKHLPEIKPFVSDTKTPLAYTAAIARRANPEAVNVFISPCLAKYPEVNQDSNVDHILTFEEIGALLVALNIEPAELPEENFAHVSAREARGFPLSGGVAKSVLAAWDGAPQEVTPAFINGLNKASLAELRAYAKQGRCARGNLLEIMCCLGGCANGPAVLNTEKAATAQIEKYASEAESLQSLR</sequence>
<dbReference type="Gene3D" id="3.30.70.20">
    <property type="match status" value="2"/>
</dbReference>
<keyword evidence="6" id="KW-0411">Iron-sulfur</keyword>
<keyword evidence="1" id="KW-0813">Transport</keyword>
<dbReference type="InterPro" id="IPR017896">
    <property type="entry name" value="4Fe4S_Fe-S-bd"/>
</dbReference>
<keyword evidence="2" id="KW-0004">4Fe-4S</keyword>
<dbReference type="InterPro" id="IPR050294">
    <property type="entry name" value="RnfB_subfamily"/>
</dbReference>
<keyword evidence="9" id="KW-1185">Reference proteome</keyword>
<dbReference type="PROSITE" id="PS00198">
    <property type="entry name" value="4FE4S_FER_1"/>
    <property type="match status" value="1"/>
</dbReference>
<dbReference type="InterPro" id="IPR017900">
    <property type="entry name" value="4Fe4S_Fe_S_CS"/>
</dbReference>
<proteinExistence type="predicted"/>
<dbReference type="Gene3D" id="3.40.950.10">
    <property type="entry name" value="Fe-only Hydrogenase (Larger Subunit), Chain L, domain 3"/>
    <property type="match status" value="1"/>
</dbReference>
<dbReference type="Pfam" id="PF02906">
    <property type="entry name" value="Fe_hyd_lg_C"/>
    <property type="match status" value="1"/>
</dbReference>
<dbReference type="GO" id="GO:0051539">
    <property type="term" value="F:4 iron, 4 sulfur cluster binding"/>
    <property type="evidence" value="ECO:0007669"/>
    <property type="project" value="UniProtKB-KW"/>
</dbReference>
<dbReference type="InterPro" id="IPR009016">
    <property type="entry name" value="Fe_hydrogenase"/>
</dbReference>
<dbReference type="Pfam" id="PF25160">
    <property type="entry name" value="LdpA_Fe-S-bd"/>
    <property type="match status" value="1"/>
</dbReference>
<dbReference type="InterPro" id="IPR004108">
    <property type="entry name" value="Fe_hydrogenase_lsu_C"/>
</dbReference>
<gene>
    <name evidence="8" type="primary">hydA</name>
    <name evidence="8" type="ORF">NO2_0096</name>
</gene>
<evidence type="ECO:0000256" key="2">
    <source>
        <dbReference type="ARBA" id="ARBA00022485"/>
    </source>
</evidence>
<accession>A0A388TGP9</accession>
<evidence type="ECO:0000259" key="7">
    <source>
        <dbReference type="PROSITE" id="PS51379"/>
    </source>
</evidence>
<evidence type="ECO:0000256" key="1">
    <source>
        <dbReference type="ARBA" id="ARBA00022448"/>
    </source>
</evidence>
<dbReference type="GO" id="GO:0046872">
    <property type="term" value="F:metal ion binding"/>
    <property type="evidence" value="ECO:0007669"/>
    <property type="project" value="UniProtKB-KW"/>
</dbReference>
<evidence type="ECO:0000256" key="5">
    <source>
        <dbReference type="ARBA" id="ARBA00023004"/>
    </source>
</evidence>
<evidence type="ECO:0000256" key="3">
    <source>
        <dbReference type="ARBA" id="ARBA00022723"/>
    </source>
</evidence>
<dbReference type="InterPro" id="IPR057431">
    <property type="entry name" value="LdpA_Fe-S-bd"/>
</dbReference>
<dbReference type="InterPro" id="IPR027631">
    <property type="entry name" value="Mono_FeFe_hydrog"/>
</dbReference>
<dbReference type="EMBL" id="BGZO01000002">
    <property type="protein sequence ID" value="GBR75419.1"/>
    <property type="molecule type" value="Genomic_DNA"/>
</dbReference>
<comment type="caution">
    <text evidence="8">The sequence shown here is derived from an EMBL/GenBank/DDBJ whole genome shotgun (WGS) entry which is preliminary data.</text>
</comment>
<evidence type="ECO:0000256" key="4">
    <source>
        <dbReference type="ARBA" id="ARBA00022982"/>
    </source>
</evidence>
<evidence type="ECO:0000256" key="6">
    <source>
        <dbReference type="ARBA" id="ARBA00023014"/>
    </source>
</evidence>
<dbReference type="SUPFAM" id="SSF53920">
    <property type="entry name" value="Fe-only hydrogenase"/>
    <property type="match status" value="1"/>
</dbReference>
<dbReference type="SUPFAM" id="SSF54862">
    <property type="entry name" value="4Fe-4S ferredoxins"/>
    <property type="match status" value="2"/>
</dbReference>
<dbReference type="PROSITE" id="PS51379">
    <property type="entry name" value="4FE4S_FER_2"/>
    <property type="match status" value="2"/>
</dbReference>
<protein>
    <submittedName>
        <fullName evidence="8">Periplasmic Fe-hydrogenase</fullName>
    </submittedName>
</protein>
<dbReference type="NCBIfam" id="TIGR04105">
    <property type="entry name" value="FeFe_hydrog_B1"/>
    <property type="match status" value="1"/>
</dbReference>
<feature type="domain" description="4Fe-4S ferredoxin-type" evidence="7">
    <location>
        <begin position="185"/>
        <end position="214"/>
    </location>
</feature>
<dbReference type="AlphaFoldDB" id="A0A388TGP9"/>
<dbReference type="PANTHER" id="PTHR42859:SF10">
    <property type="entry name" value="DIMETHYLSULFOXIDE REDUCTASE CHAIN B"/>
    <property type="match status" value="1"/>
</dbReference>
<evidence type="ECO:0000313" key="8">
    <source>
        <dbReference type="EMBL" id="GBR75419.1"/>
    </source>
</evidence>
<dbReference type="PANTHER" id="PTHR42859">
    <property type="entry name" value="OXIDOREDUCTASE"/>
    <property type="match status" value="1"/>
</dbReference>
<evidence type="ECO:0000313" key="9">
    <source>
        <dbReference type="Proteomes" id="UP000275925"/>
    </source>
</evidence>